<gene>
    <name evidence="6 8" type="primary">rplE</name>
    <name evidence="8" type="ORF">GW570_12570</name>
</gene>
<dbReference type="InterPro" id="IPR022803">
    <property type="entry name" value="Ribosomal_uL5_dom_sf"/>
</dbReference>
<comment type="function">
    <text evidence="5">This is one of the proteins that bind and probably mediate the attachment of the 5S RNA into the large ribosomal subunit, where it forms part of the central protuberance. In the 70S ribosome it contacts protein S13 of the 30S subunit (bridge B1b), connecting the 2 subunits; this bridge is implicated in subunit movement. Contacts the P site tRNA; the 5S rRNA and some of its associated proteins might help stabilize positioning of ribosome-bound tRNAs.</text>
</comment>
<dbReference type="InterPro" id="IPR002132">
    <property type="entry name" value="Ribosomal_uL5"/>
</dbReference>
<accession>A0A0M4HS97</accession>
<dbReference type="GO" id="GO:0003735">
    <property type="term" value="F:structural constituent of ribosome"/>
    <property type="evidence" value="ECO:0007669"/>
    <property type="project" value="InterPro"/>
</dbReference>
<dbReference type="InterPro" id="IPR031309">
    <property type="entry name" value="Ribosomal_uL5_C"/>
</dbReference>
<protein>
    <recommendedName>
        <fullName evidence="4 6">Large ribosomal subunit protein uL5</fullName>
    </recommendedName>
</protein>
<evidence type="ECO:0000256" key="6">
    <source>
        <dbReference type="HAMAP-Rule" id="MF_01333"/>
    </source>
</evidence>
<evidence type="ECO:0000256" key="3">
    <source>
        <dbReference type="ARBA" id="ARBA00023274"/>
    </source>
</evidence>
<name>A0A0M4HS97_9MICO</name>
<comment type="function">
    <text evidence="6">This is 1 of the proteins that bind and probably mediate the attachment of the 5S RNA into the large ribosomal subunit, where it forms part of the central protuberance. In the 70S ribosome it contacts protein S13 of the 30S subunit (bridge B1b), connecting the 2 subunits; this bridge is implicated in subunit movement. Contacts the P site tRNA; the 5S rRNA and some of its associated proteins might help stabilize positioning of ribosome-bound tRNAs.</text>
</comment>
<dbReference type="RefSeq" id="WP_043668813.1">
    <property type="nucleotide sequence ID" value="NZ_CP012573.1"/>
</dbReference>
<reference evidence="8 9" key="1">
    <citation type="journal article" date="2020" name="Mol. Plant Pathol.">
        <title>Plasmid composition and the chpG gene determine the virulence level of Clavibacter capsici natural isolates in pepper.</title>
        <authorList>
            <person name="Hwang I.S."/>
            <person name="Lee H.M."/>
            <person name="Oh E.J."/>
            <person name="Lee S."/>
            <person name="Heu S."/>
            <person name="Oh C.S."/>
        </authorList>
    </citation>
    <scope>NUCLEOTIDE SEQUENCE [LARGE SCALE GENOMIC DNA]</scope>
    <source>
        <strain evidence="8 9">1101</strain>
    </source>
</reference>
<evidence type="ECO:0000313" key="9">
    <source>
        <dbReference type="Proteomes" id="UP000503164"/>
    </source>
</evidence>
<dbReference type="GO" id="GO:0005840">
    <property type="term" value="C:ribosome"/>
    <property type="evidence" value="ECO:0007669"/>
    <property type="project" value="UniProtKB-KW"/>
</dbReference>
<evidence type="ECO:0000256" key="1">
    <source>
        <dbReference type="ARBA" id="ARBA00008553"/>
    </source>
</evidence>
<proteinExistence type="inferred from homology"/>
<dbReference type="FunFam" id="3.30.1440.10:FF:000001">
    <property type="entry name" value="50S ribosomal protein L5"/>
    <property type="match status" value="1"/>
</dbReference>
<dbReference type="AlphaFoldDB" id="A0A0M4HS97"/>
<evidence type="ECO:0000256" key="5">
    <source>
        <dbReference type="ARBA" id="ARBA00058604"/>
    </source>
</evidence>
<dbReference type="Pfam" id="PF00281">
    <property type="entry name" value="Ribosomal_L5"/>
    <property type="match status" value="1"/>
</dbReference>
<dbReference type="InterPro" id="IPR031310">
    <property type="entry name" value="Ribosomal_uL5_N"/>
</dbReference>
<evidence type="ECO:0000313" key="8">
    <source>
        <dbReference type="EMBL" id="QIS45851.1"/>
    </source>
</evidence>
<dbReference type="PIRSF" id="PIRSF002161">
    <property type="entry name" value="Ribosomal_L5"/>
    <property type="match status" value="1"/>
</dbReference>
<dbReference type="GO" id="GO:1990904">
    <property type="term" value="C:ribonucleoprotein complex"/>
    <property type="evidence" value="ECO:0007669"/>
    <property type="project" value="UniProtKB-KW"/>
</dbReference>
<dbReference type="KEGG" id="ccap:AES38_12590"/>
<dbReference type="SUPFAM" id="SSF55282">
    <property type="entry name" value="RL5-like"/>
    <property type="match status" value="1"/>
</dbReference>
<evidence type="ECO:0000256" key="4">
    <source>
        <dbReference type="ARBA" id="ARBA00035245"/>
    </source>
</evidence>
<dbReference type="GO" id="GO:0006412">
    <property type="term" value="P:translation"/>
    <property type="evidence" value="ECO:0007669"/>
    <property type="project" value="UniProtKB-UniRule"/>
</dbReference>
<dbReference type="HAMAP" id="MF_01333_B">
    <property type="entry name" value="Ribosomal_uL5_B"/>
    <property type="match status" value="1"/>
</dbReference>
<keyword evidence="6" id="KW-0699">rRNA-binding</keyword>
<sequence length="198" mass="21898">MTDTATAGTAEGKQLPRLKQKYRSEIVSQLTADLGFTNVHQVPGLTKIVVNMGVGDAARDGKIIDGAVADLTKITGQKPQVTKARKSIAQFKLREGQAIGTHVTLRGDRMWEFLDRLLSLALPRIRDFRGLSPKQFDGNGNYTFGLNEQSMFHEIDQDRIDRVRGMDITVVTTARTDDEGRALLKALGFPFQTPENTP</sequence>
<organism evidence="8 9">
    <name type="scientific">Clavibacter capsici</name>
    <dbReference type="NCBI Taxonomy" id="1874630"/>
    <lineage>
        <taxon>Bacteria</taxon>
        <taxon>Bacillati</taxon>
        <taxon>Actinomycetota</taxon>
        <taxon>Actinomycetes</taxon>
        <taxon>Micrococcales</taxon>
        <taxon>Microbacteriaceae</taxon>
        <taxon>Clavibacter</taxon>
    </lineage>
</organism>
<keyword evidence="9" id="KW-1185">Reference proteome</keyword>
<keyword evidence="6" id="KW-0820">tRNA-binding</keyword>
<evidence type="ECO:0000256" key="7">
    <source>
        <dbReference type="RuleBase" id="RU003930"/>
    </source>
</evidence>
<evidence type="ECO:0000256" key="2">
    <source>
        <dbReference type="ARBA" id="ARBA00022980"/>
    </source>
</evidence>
<dbReference type="GO" id="GO:0000049">
    <property type="term" value="F:tRNA binding"/>
    <property type="evidence" value="ECO:0007669"/>
    <property type="project" value="UniProtKB-UniRule"/>
</dbReference>
<dbReference type="InterPro" id="IPR020930">
    <property type="entry name" value="Ribosomal_uL5_bac-type"/>
</dbReference>
<dbReference type="NCBIfam" id="NF000585">
    <property type="entry name" value="PRK00010.1"/>
    <property type="match status" value="1"/>
</dbReference>
<dbReference type="Gene3D" id="3.30.1440.10">
    <property type="match status" value="1"/>
</dbReference>
<dbReference type="Pfam" id="PF00673">
    <property type="entry name" value="Ribosomal_L5_C"/>
    <property type="match status" value="1"/>
</dbReference>
<comment type="subunit">
    <text evidence="6">Part of the 50S ribosomal subunit; part of the 5S rRNA/L5/L18/L25 subcomplex. Contacts the 5S rRNA and the P site tRNA. Forms a bridge to the 30S subunit in the 70S ribosome.</text>
</comment>
<keyword evidence="3 6" id="KW-0687">Ribonucleoprotein</keyword>
<comment type="similarity">
    <text evidence="1 6 7">Belongs to the universal ribosomal protein uL5 family.</text>
</comment>
<dbReference type="Proteomes" id="UP000503164">
    <property type="component" value="Chromosome"/>
</dbReference>
<dbReference type="EMBL" id="CP048049">
    <property type="protein sequence ID" value="QIS45851.1"/>
    <property type="molecule type" value="Genomic_DNA"/>
</dbReference>
<keyword evidence="2 6" id="KW-0689">Ribosomal protein</keyword>
<dbReference type="PANTHER" id="PTHR11994">
    <property type="entry name" value="60S RIBOSOMAL PROTEIN L11-RELATED"/>
    <property type="match status" value="1"/>
</dbReference>
<keyword evidence="6" id="KW-0694">RNA-binding</keyword>
<dbReference type="GO" id="GO:0019843">
    <property type="term" value="F:rRNA binding"/>
    <property type="evidence" value="ECO:0007669"/>
    <property type="project" value="UniProtKB-UniRule"/>
</dbReference>